<evidence type="ECO:0000256" key="5">
    <source>
        <dbReference type="ARBA" id="ARBA00023237"/>
    </source>
</evidence>
<proteinExistence type="inferred from homology"/>
<sequence length="310" mass="33093">MPLQLPKPEFIVRRLNHLSALLFTLCAGTALAQTDPGQAAASNQAAAPNQAETLDQAAAPPAASAARSPMGLPLGWRSEFGAGLIVNPKFAGSDEYNVTPIPYFDFRYVDEAGTKYFANVPQGLGGFLYRSGSQASGNSFKVGASIAPGFNVRDDSIDGLDEVGVSTEARLFVEVARGRWSGNATFAQDVGSGHEGAYLDLSVNRRGRLMNGRGFYAVGPVLRFGDSVYKDSLFGITPEESIETGLPEYSAEAGVERLGLQALVSLPVGKSKWRFTTIVRGSQLIDNAADSPIVVDETQFFLLTSLTRNF</sequence>
<dbReference type="eggNOG" id="COG3713">
    <property type="taxonomic scope" value="Bacteria"/>
</dbReference>
<dbReference type="Proteomes" id="UP000019205">
    <property type="component" value="Chromosome"/>
</dbReference>
<dbReference type="PANTHER" id="PTHR38776">
    <property type="entry name" value="MLTA-INTERACTING PROTEIN-RELATED"/>
    <property type="match status" value="1"/>
</dbReference>
<dbReference type="STRING" id="314285.KT71_13040"/>
<dbReference type="HOGENOM" id="CLU_896324_0_0_6"/>
<evidence type="ECO:0000313" key="9">
    <source>
        <dbReference type="Proteomes" id="UP000019205"/>
    </source>
</evidence>
<dbReference type="InterPro" id="IPR010583">
    <property type="entry name" value="MipA"/>
</dbReference>
<dbReference type="Pfam" id="PF06629">
    <property type="entry name" value="MipA"/>
    <property type="match status" value="1"/>
</dbReference>
<gene>
    <name evidence="8" type="ORF">KT71_13040</name>
</gene>
<comment type="similarity">
    <text evidence="2">Belongs to the MipA/OmpV family.</text>
</comment>
<keyword evidence="4" id="KW-0472">Membrane</keyword>
<comment type="subcellular location">
    <subcellularLocation>
        <location evidence="1">Cell outer membrane</location>
    </subcellularLocation>
</comment>
<reference evidence="8 9" key="2">
    <citation type="journal article" date="2009" name="PLoS ONE">
        <title>The photosynthetic apparatus and its regulation in the aerobic gammaproteobacterium Congregibacter litoralis gen. nov., sp. nov.</title>
        <authorList>
            <person name="Spring S."/>
            <person name="Lunsdorf H."/>
            <person name="Fuchs B.M."/>
            <person name="Tindall B.J."/>
        </authorList>
    </citation>
    <scope>NUCLEOTIDE SEQUENCE [LARGE SCALE GENOMIC DNA]</scope>
    <source>
        <strain evidence="8">KT71</strain>
    </source>
</reference>
<name>A4AC85_9GAMM</name>
<evidence type="ECO:0000256" key="4">
    <source>
        <dbReference type="ARBA" id="ARBA00023136"/>
    </source>
</evidence>
<evidence type="ECO:0000256" key="6">
    <source>
        <dbReference type="SAM" id="MobiDB-lite"/>
    </source>
</evidence>
<dbReference type="GO" id="GO:0009279">
    <property type="term" value="C:cell outer membrane"/>
    <property type="evidence" value="ECO:0007669"/>
    <property type="project" value="UniProtKB-SubCell"/>
</dbReference>
<comment type="caution">
    <text evidence="8">The sequence shown here is derived from an EMBL/GenBank/DDBJ whole genome shotgun (WGS) entry which is preliminary data.</text>
</comment>
<dbReference type="AlphaFoldDB" id="A4AC85"/>
<evidence type="ECO:0000256" key="2">
    <source>
        <dbReference type="ARBA" id="ARBA00005722"/>
    </source>
</evidence>
<organism evidence="8 9">
    <name type="scientific">Congregibacter litoralis KT71</name>
    <dbReference type="NCBI Taxonomy" id="314285"/>
    <lineage>
        <taxon>Bacteria</taxon>
        <taxon>Pseudomonadati</taxon>
        <taxon>Pseudomonadota</taxon>
        <taxon>Gammaproteobacteria</taxon>
        <taxon>Cellvibrionales</taxon>
        <taxon>Halieaceae</taxon>
        <taxon>Congregibacter</taxon>
    </lineage>
</organism>
<feature type="signal peptide" evidence="7">
    <location>
        <begin position="1"/>
        <end position="32"/>
    </location>
</feature>
<dbReference type="EMBL" id="AAOA02000001">
    <property type="protein sequence ID" value="EAQ96313.2"/>
    <property type="molecule type" value="Genomic_DNA"/>
</dbReference>
<keyword evidence="5" id="KW-0998">Cell outer membrane</keyword>
<feature type="chain" id="PRO_5002665854" evidence="7">
    <location>
        <begin position="33"/>
        <end position="310"/>
    </location>
</feature>
<reference evidence="8 9" key="1">
    <citation type="journal article" date="2007" name="Proc. Natl. Acad. Sci. U.S.A.">
        <title>Characterization of a marine gammaproteobacterium capable of aerobic anoxygenic photosynthesis.</title>
        <authorList>
            <person name="Fuchs B.M."/>
            <person name="Spring S."/>
            <person name="Teeling H."/>
            <person name="Quast C."/>
            <person name="Wulf J."/>
            <person name="Schattenhofer M."/>
            <person name="Yan S."/>
            <person name="Ferriera S."/>
            <person name="Johnson J."/>
            <person name="Glockner F.O."/>
            <person name="Amann R."/>
        </authorList>
    </citation>
    <scope>NUCLEOTIDE SEQUENCE [LARGE SCALE GENOMIC DNA]</scope>
    <source>
        <strain evidence="8">KT71</strain>
    </source>
</reference>
<protein>
    <submittedName>
        <fullName evidence="8">Outer membrane protein V</fullName>
    </submittedName>
</protein>
<evidence type="ECO:0000256" key="1">
    <source>
        <dbReference type="ARBA" id="ARBA00004442"/>
    </source>
</evidence>
<accession>A4AC85</accession>
<keyword evidence="9" id="KW-1185">Reference proteome</keyword>
<evidence type="ECO:0000313" key="8">
    <source>
        <dbReference type="EMBL" id="EAQ96313.2"/>
    </source>
</evidence>
<evidence type="ECO:0000256" key="3">
    <source>
        <dbReference type="ARBA" id="ARBA00022729"/>
    </source>
</evidence>
<dbReference type="PANTHER" id="PTHR38776:SF1">
    <property type="entry name" value="MLTA-INTERACTING PROTEIN-RELATED"/>
    <property type="match status" value="1"/>
</dbReference>
<evidence type="ECO:0000256" key="7">
    <source>
        <dbReference type="SAM" id="SignalP"/>
    </source>
</evidence>
<keyword evidence="3 7" id="KW-0732">Signal</keyword>
<feature type="region of interest" description="Disordered" evidence="6">
    <location>
        <begin position="41"/>
        <end position="65"/>
    </location>
</feature>